<dbReference type="Pfam" id="PF16197">
    <property type="entry name" value="KAsynt_C_assoc"/>
    <property type="match status" value="1"/>
</dbReference>
<dbReference type="SMART" id="SM00825">
    <property type="entry name" value="PKS_KS"/>
    <property type="match status" value="1"/>
</dbReference>
<gene>
    <name evidence="10" type="ORF">L207DRAFT_583411</name>
</gene>
<feature type="region of interest" description="C-terminal hotdog fold" evidence="5">
    <location>
        <begin position="1090"/>
        <end position="1248"/>
    </location>
</feature>
<dbReference type="SUPFAM" id="SSF52151">
    <property type="entry name" value="FabD/lysophospholipase-like"/>
    <property type="match status" value="1"/>
</dbReference>
<evidence type="ECO:0000259" key="8">
    <source>
        <dbReference type="PROSITE" id="PS52004"/>
    </source>
</evidence>
<dbReference type="InterPro" id="IPR042104">
    <property type="entry name" value="PKS_dehydratase_sf"/>
</dbReference>
<dbReference type="Gene3D" id="3.40.47.10">
    <property type="match status" value="1"/>
</dbReference>
<dbReference type="Gene3D" id="3.90.180.10">
    <property type="entry name" value="Medium-chain alcohol dehydrogenases, catalytic domain"/>
    <property type="match status" value="1"/>
</dbReference>
<feature type="domain" description="Ketosynthase family 3 (KS3)" evidence="8">
    <location>
        <begin position="21"/>
        <end position="448"/>
    </location>
</feature>
<keyword evidence="1" id="KW-0596">Phosphopantetheine</keyword>
<evidence type="ECO:0000313" key="11">
    <source>
        <dbReference type="Proteomes" id="UP000235786"/>
    </source>
</evidence>
<dbReference type="Gene3D" id="3.10.129.110">
    <property type="entry name" value="Polyketide synthase dehydratase"/>
    <property type="match status" value="1"/>
</dbReference>
<dbReference type="Pfam" id="PF08659">
    <property type="entry name" value="KR"/>
    <property type="match status" value="1"/>
</dbReference>
<organism evidence="10 11">
    <name type="scientific">Hyaloscypha variabilis (strain UAMH 11265 / GT02V1 / F)</name>
    <name type="common">Meliniomyces variabilis</name>
    <dbReference type="NCBI Taxonomy" id="1149755"/>
    <lineage>
        <taxon>Eukaryota</taxon>
        <taxon>Fungi</taxon>
        <taxon>Dikarya</taxon>
        <taxon>Ascomycota</taxon>
        <taxon>Pezizomycotina</taxon>
        <taxon>Leotiomycetes</taxon>
        <taxon>Helotiales</taxon>
        <taxon>Hyaloscyphaceae</taxon>
        <taxon>Hyaloscypha</taxon>
        <taxon>Hyaloscypha variabilis</taxon>
    </lineage>
</organism>
<keyword evidence="2" id="KW-0597">Phosphoprotein</keyword>
<dbReference type="Pfam" id="PF02801">
    <property type="entry name" value="Ketoacyl-synt_C"/>
    <property type="match status" value="1"/>
</dbReference>
<dbReference type="InterPro" id="IPR036736">
    <property type="entry name" value="ACP-like_sf"/>
</dbReference>
<feature type="active site" description="Proton donor; for dehydratase activity" evidence="5">
    <location>
        <position position="1154"/>
    </location>
</feature>
<dbReference type="InterPro" id="IPR056501">
    <property type="entry name" value="NAD-bd_HRPKS_sdrA"/>
</dbReference>
<dbReference type="InterPro" id="IPR020841">
    <property type="entry name" value="PKS_Beta-ketoAc_synthase_dom"/>
</dbReference>
<dbReference type="SUPFAM" id="SSF53901">
    <property type="entry name" value="Thiolase-like"/>
    <property type="match status" value="1"/>
</dbReference>
<dbReference type="SMART" id="SM00827">
    <property type="entry name" value="PKS_AT"/>
    <property type="match status" value="1"/>
</dbReference>
<feature type="region of interest" description="N-terminal hotdog fold" evidence="5">
    <location>
        <begin position="942"/>
        <end position="1078"/>
    </location>
</feature>
<dbReference type="InterPro" id="IPR014030">
    <property type="entry name" value="Ketoacyl_synth_N"/>
</dbReference>
<dbReference type="SMART" id="SM00826">
    <property type="entry name" value="PKS_DH"/>
    <property type="match status" value="1"/>
</dbReference>
<name>A0A2J6RLZ1_HYAVF</name>
<dbReference type="Pfam" id="PF00550">
    <property type="entry name" value="PP-binding"/>
    <property type="match status" value="1"/>
</dbReference>
<dbReference type="InterPro" id="IPR049551">
    <property type="entry name" value="PKS_DH_C"/>
</dbReference>
<evidence type="ECO:0000256" key="4">
    <source>
        <dbReference type="ARBA" id="ARBA00023268"/>
    </source>
</evidence>
<dbReference type="Pfam" id="PF14765">
    <property type="entry name" value="PS-DH"/>
    <property type="match status" value="1"/>
</dbReference>
<feature type="active site" description="Proton acceptor; for dehydratase activity" evidence="5">
    <location>
        <position position="974"/>
    </location>
</feature>
<dbReference type="PANTHER" id="PTHR43775">
    <property type="entry name" value="FATTY ACID SYNTHASE"/>
    <property type="match status" value="1"/>
</dbReference>
<dbReference type="Pfam" id="PF00698">
    <property type="entry name" value="Acyl_transf_1"/>
    <property type="match status" value="1"/>
</dbReference>
<dbReference type="InterPro" id="IPR036291">
    <property type="entry name" value="NAD(P)-bd_dom_sf"/>
</dbReference>
<dbReference type="PROSITE" id="PS52019">
    <property type="entry name" value="PKS_MFAS_DH"/>
    <property type="match status" value="1"/>
</dbReference>
<evidence type="ECO:0000259" key="7">
    <source>
        <dbReference type="PROSITE" id="PS50075"/>
    </source>
</evidence>
<dbReference type="GO" id="GO:0031177">
    <property type="term" value="F:phosphopantetheine binding"/>
    <property type="evidence" value="ECO:0007669"/>
    <property type="project" value="InterPro"/>
</dbReference>
<dbReference type="GO" id="GO:1901336">
    <property type="term" value="P:lactone biosynthetic process"/>
    <property type="evidence" value="ECO:0007669"/>
    <property type="project" value="UniProtKB-ARBA"/>
</dbReference>
<dbReference type="GO" id="GO:0016491">
    <property type="term" value="F:oxidoreductase activity"/>
    <property type="evidence" value="ECO:0007669"/>
    <property type="project" value="InterPro"/>
</dbReference>
<dbReference type="InterPro" id="IPR016036">
    <property type="entry name" value="Malonyl_transacylase_ACP-bd"/>
</dbReference>
<accession>A0A2J6RLZ1</accession>
<dbReference type="Gene3D" id="3.30.70.3290">
    <property type="match status" value="1"/>
</dbReference>
<dbReference type="Pfam" id="PF08240">
    <property type="entry name" value="ADH_N"/>
    <property type="match status" value="1"/>
</dbReference>
<evidence type="ECO:0000256" key="1">
    <source>
        <dbReference type="ARBA" id="ARBA00022450"/>
    </source>
</evidence>
<feature type="compositionally biased region" description="Acidic residues" evidence="6">
    <location>
        <begin position="1436"/>
        <end position="1446"/>
    </location>
</feature>
<dbReference type="PROSITE" id="PS52004">
    <property type="entry name" value="KS3_2"/>
    <property type="match status" value="1"/>
</dbReference>
<keyword evidence="4" id="KW-0511">Multifunctional enzyme</keyword>
<dbReference type="SMART" id="SM00829">
    <property type="entry name" value="PKS_ER"/>
    <property type="match status" value="1"/>
</dbReference>
<dbReference type="InterPro" id="IPR009081">
    <property type="entry name" value="PP-bd_ACP"/>
</dbReference>
<dbReference type="PANTHER" id="PTHR43775:SF18">
    <property type="entry name" value="ENZYME, PUTATIVE (JCVI)-RELATED"/>
    <property type="match status" value="1"/>
</dbReference>
<dbReference type="Proteomes" id="UP000235786">
    <property type="component" value="Unassembled WGS sequence"/>
</dbReference>
<dbReference type="InterPro" id="IPR011032">
    <property type="entry name" value="GroES-like_sf"/>
</dbReference>
<dbReference type="EMBL" id="KZ613946">
    <property type="protein sequence ID" value="PMD39541.1"/>
    <property type="molecule type" value="Genomic_DNA"/>
</dbReference>
<feature type="domain" description="PKS/mFAS DH" evidence="9">
    <location>
        <begin position="942"/>
        <end position="1248"/>
    </location>
</feature>
<evidence type="ECO:0000256" key="3">
    <source>
        <dbReference type="ARBA" id="ARBA00022679"/>
    </source>
</evidence>
<dbReference type="InterPro" id="IPR049552">
    <property type="entry name" value="PKS_DH_N"/>
</dbReference>
<dbReference type="InterPro" id="IPR050091">
    <property type="entry name" value="PKS_NRPS_Biosynth_Enz"/>
</dbReference>
<evidence type="ECO:0000256" key="5">
    <source>
        <dbReference type="PROSITE-ProRule" id="PRU01363"/>
    </source>
</evidence>
<dbReference type="Gene3D" id="3.40.366.10">
    <property type="entry name" value="Malonyl-Coenzyme A Acyl Carrier Protein, domain 2"/>
    <property type="match status" value="1"/>
</dbReference>
<dbReference type="Gene3D" id="3.40.50.720">
    <property type="entry name" value="NAD(P)-binding Rossmann-like Domain"/>
    <property type="match status" value="3"/>
</dbReference>
<dbReference type="InterPro" id="IPR020807">
    <property type="entry name" value="PKS_DH"/>
</dbReference>
<dbReference type="InterPro" id="IPR016039">
    <property type="entry name" value="Thiolase-like"/>
</dbReference>
<dbReference type="OrthoDB" id="329835at2759"/>
<dbReference type="SUPFAM" id="SSF55048">
    <property type="entry name" value="Probable ACP-binding domain of malonyl-CoA ACP transacylase"/>
    <property type="match status" value="1"/>
</dbReference>
<feature type="region of interest" description="Disordered" evidence="6">
    <location>
        <begin position="1414"/>
        <end position="1458"/>
    </location>
</feature>
<dbReference type="InterPro" id="IPR013154">
    <property type="entry name" value="ADH-like_N"/>
</dbReference>
<evidence type="ECO:0000256" key="6">
    <source>
        <dbReference type="SAM" id="MobiDB-lite"/>
    </source>
</evidence>
<dbReference type="SMART" id="SM00823">
    <property type="entry name" value="PKS_PP"/>
    <property type="match status" value="1"/>
</dbReference>
<dbReference type="CDD" id="cd05195">
    <property type="entry name" value="enoyl_red"/>
    <property type="match status" value="1"/>
</dbReference>
<evidence type="ECO:0000259" key="9">
    <source>
        <dbReference type="PROSITE" id="PS52019"/>
    </source>
</evidence>
<protein>
    <submittedName>
        <fullName evidence="10">Putative polyketide synthase</fullName>
    </submittedName>
</protein>
<feature type="compositionally biased region" description="Polar residues" evidence="6">
    <location>
        <begin position="1414"/>
        <end position="1432"/>
    </location>
</feature>
<dbReference type="InterPro" id="IPR013968">
    <property type="entry name" value="PKS_KR"/>
</dbReference>
<keyword evidence="11" id="KW-1185">Reference proteome</keyword>
<dbReference type="SUPFAM" id="SSF50129">
    <property type="entry name" value="GroES-like"/>
    <property type="match status" value="1"/>
</dbReference>
<reference evidence="10 11" key="1">
    <citation type="submission" date="2016-04" db="EMBL/GenBank/DDBJ databases">
        <title>A degradative enzymes factory behind the ericoid mycorrhizal symbiosis.</title>
        <authorList>
            <consortium name="DOE Joint Genome Institute"/>
            <person name="Martino E."/>
            <person name="Morin E."/>
            <person name="Grelet G."/>
            <person name="Kuo A."/>
            <person name="Kohler A."/>
            <person name="Daghino S."/>
            <person name="Barry K."/>
            <person name="Choi C."/>
            <person name="Cichocki N."/>
            <person name="Clum A."/>
            <person name="Copeland A."/>
            <person name="Hainaut M."/>
            <person name="Haridas S."/>
            <person name="Labutti K."/>
            <person name="Lindquist E."/>
            <person name="Lipzen A."/>
            <person name="Khouja H.-R."/>
            <person name="Murat C."/>
            <person name="Ohm R."/>
            <person name="Olson A."/>
            <person name="Spatafora J."/>
            <person name="Veneault-Fourrey C."/>
            <person name="Henrissat B."/>
            <person name="Grigoriev I."/>
            <person name="Martin F."/>
            <person name="Perotto S."/>
        </authorList>
    </citation>
    <scope>NUCLEOTIDE SEQUENCE [LARGE SCALE GENOMIC DNA]</scope>
    <source>
        <strain evidence="10 11">F</strain>
    </source>
</reference>
<dbReference type="InterPro" id="IPR016035">
    <property type="entry name" value="Acyl_Trfase/lysoPLipase"/>
</dbReference>
<dbReference type="InterPro" id="IPR057326">
    <property type="entry name" value="KR_dom"/>
</dbReference>
<dbReference type="InterPro" id="IPR020806">
    <property type="entry name" value="PKS_PP-bd"/>
</dbReference>
<proteinExistence type="predicted"/>
<sequence length="2466" mass="268640">MGSVLQEDVLSDRPSKTAYSQEPIAVIGLACRLPGHCNSPDALWKFLERGGVAHNEAPESRFNLKTHHDGSRKLKTMRSPGGMFLEDIDPQDFDAQFFSVPAMDAMAMDPQQRQLLEVVYECLENAGISLESVAGKPIGCFVGSYAVDYADMQNRDPEDRPAGVTVGIGRAILSNRISHFLDIRGPSFTIDTACSGSLVGVDVACRYLNTGEITEAIVAGCNMYLSPEHNMDEGATRGAASPSGKCHTFDVKADGYIKAEAVNAVVLKRLDDAIRDGDPIRAVIRGTATNSDGRTPGIASPSAEAQATAIRAAYAHAGIHDLAATSYVECHGTGTPAGDPIEVAGLASVFAETRSTDRPLLIGSIKSNVGHSEPAAGISGLLKAILSIEKGFIPGNPTFITPNPKIDFEKLKVRVSRTTIPWHKVPFRRAAVNSFGYGGSNAHVILDDPKTFHRRSPRPHVSSFTADYDELFADDEETQPFTLVFSANDEQSLRAYCKAVVKHLINPSVVLKLPDLAYTLSERRSRLFHRAYVVTDKINLDEGAFVFGKKGTDPPNIGFVFTGQGAQWPQMGKGVIEAFPVAKSMIKRLDRILQSLPNAPSWTLLNELVKPSSADRLRMPEFSQPLATALQLALLAVLESWGVSPMAVVGHSSGEIAAACAAGLLTPEEAIRIAFFRGQACVPDQARPALGMLAVGLGPDQVQAYIGDNATSVQIGCFNSPSSVTLSGDRQALEKIKSQIQSDGHFARMLQVDFAYHSMFMAQSAVSYEDMILRNCGPPLQGKENVAMFSSVTGKRLGQACDAIYWTTNMTSPVRFDEAVREMVSGPDGANFLIEIGPSGALAGPIKQIQKALGDHGSSIQYCAALSRGKDSIKSLFDVAGRLSISGDSVVNLSKVNEAQGPDKALPSVIVDLPNYVWNHSTKYWYENDASKDWRFRKFPHHDLLGSKILGTSWNAPSWKKTLRVEDLHWLKDHRMGQDIVFPAAAFVAMGVEALYQAHQAIDFVEPSTFNEKYRYKLRNVTFAKALVLQEKGAGQKLMTTLSSRQDSWYEFKISSLTAEDTWVEHSHGFVSLEEDPGQVAPKSALAPLSHPTPGRLWYKAMQDAGYSFGPIFQKHLEAESLSNTQKSRSLVSLSEPAEEYQQSFYPMHPVCIDGCLQTVGPSLWKGNRSSVDTVLIPAIIDTMIIKPTAVQPEVGISVTSSEYVGVGRQEKAKNHMSNASVYDPNTGTLLFQVSGLRYHQLSVHENQNANHSYSQTLWKPDVTYLTNDKLWKLPIEATYGSLNPGDTWLTRASQLIDFIAHKRPNLKVLEVNMTPGDLTSVWLDEGNFEKDSRAAYLEYHLSTPDATTLMSAQEKYAAQGDTKFSLLDLTRSQNDLSSSTAGFDLVIVKMNALPEGKDPSESGDVMEDIVMDGSQTSESSDPITSNGQTEHSTTEDDDSSYDSDAEPGQKRKRSTRLRILNKAKKEREAAFANVARNVYGQLRDEGYVLFIEDELSTPNFGLGDVINGNGYDLKDSLPTDTVLGSNGFASKIKIQCGKVSIHLAEAISKDASGLDSAHRVDLVHLSNSTEIVSKSKEALVRLGWQIEEHFSPFPNLRSKSTILVLDELSSPILTTVAGDQWQAIQELTSRGNKLLWVTTGSQFEVTKPDNSLIHGLSRTIRAEDPLVSLVTLDTQSSSGAETITAIDQTLKYLEKTTHKGLMENEFVERGGVLYISRIRPDEKTNRAEKDERNGAELQVMNLHESETCIRLRCERLGTLDSLRWSEISDRELPLPDHMVEVEIFAAGLNFKDLAVTMGIVPENEHLPGLEGAGVIRRVGSSVSSRKVGERVLMYVKGTFANRIQVTPERVYPLPASMSFEDAATIPSVYMVVIYGLNRLANIQKNQTVLIHSATGGVGIAAIHLCQYIGAKIFATVGTDKKRDFLTSTFGIPPEHIFSSRTTAFASQIMEITDGKGVDVILNSLTGNLLDESWRCVADGGTLVEIGKKDVLARNSLSMEPFNRNATYRGVDMAHSSISDPLIASLFAEIMDLVTKGHIKPISPVTVFPFEDIVSAFRFLRAGTHIGKVVISNGASSHVEVPARPAARTIILRPDASYLIIGGLRGLCGSLAVYLARLGAKHLVIFCRSGYKDEKSQAVLKDIAAEGCEVDLFEGDVSNAEDVNRAFREASFPIRGVIQGAMVLRDKIYTSMTVREFHETIASKVQGTWNLHHASLSQRTPLDFFTLLSSISGVIGQKGQANYAAANAFLDSFASFRHTLSLPALSVDLGAVEDVGYVAENAASLSSAFDKEIWTPINESLLHQILRFSILEQTTPSSNSQMITGIAIPQPPTSPLLKRDPRFSTLHFPSSSANSLASSASSSSESDASKAIRAFLLSLSSPSPSHQTSLISILQTQFSTALRLSSPMEPAKPLSSYGLDSLSAVEFRNWARMELGAELTTLEIMGASSLVSLAGKILGKIEGKKE</sequence>
<dbReference type="InterPro" id="IPR032821">
    <property type="entry name" value="PKS_assoc"/>
</dbReference>
<dbReference type="InterPro" id="IPR014031">
    <property type="entry name" value="Ketoacyl_synth_C"/>
</dbReference>
<dbReference type="Pfam" id="PF13602">
    <property type="entry name" value="ADH_zinc_N_2"/>
    <property type="match status" value="1"/>
</dbReference>
<dbReference type="SUPFAM" id="SSF51735">
    <property type="entry name" value="NAD(P)-binding Rossmann-fold domains"/>
    <property type="match status" value="2"/>
</dbReference>
<dbReference type="STRING" id="1149755.A0A2J6RLZ1"/>
<dbReference type="CDD" id="cd00833">
    <property type="entry name" value="PKS"/>
    <property type="match status" value="1"/>
</dbReference>
<dbReference type="Pfam" id="PF21089">
    <property type="entry name" value="PKS_DH_N"/>
    <property type="match status" value="1"/>
</dbReference>
<dbReference type="InterPro" id="IPR049900">
    <property type="entry name" value="PKS_mFAS_DH"/>
</dbReference>
<dbReference type="Pfam" id="PF00109">
    <property type="entry name" value="ketoacyl-synt"/>
    <property type="match status" value="1"/>
</dbReference>
<dbReference type="GO" id="GO:0006633">
    <property type="term" value="P:fatty acid biosynthetic process"/>
    <property type="evidence" value="ECO:0007669"/>
    <property type="project" value="TreeGrafter"/>
</dbReference>
<dbReference type="SMART" id="SM00822">
    <property type="entry name" value="PKS_KR"/>
    <property type="match status" value="1"/>
</dbReference>
<feature type="domain" description="Carrier" evidence="7">
    <location>
        <begin position="2385"/>
        <end position="2461"/>
    </location>
</feature>
<dbReference type="GO" id="GO:0004312">
    <property type="term" value="F:fatty acid synthase activity"/>
    <property type="evidence" value="ECO:0007669"/>
    <property type="project" value="TreeGrafter"/>
</dbReference>
<evidence type="ECO:0000256" key="2">
    <source>
        <dbReference type="ARBA" id="ARBA00022553"/>
    </source>
</evidence>
<dbReference type="InterPro" id="IPR020843">
    <property type="entry name" value="ER"/>
</dbReference>
<dbReference type="FunFam" id="3.40.50.720:FF:000209">
    <property type="entry name" value="Polyketide synthase Pks12"/>
    <property type="match status" value="1"/>
</dbReference>
<dbReference type="InterPro" id="IPR001227">
    <property type="entry name" value="Ac_transferase_dom_sf"/>
</dbReference>
<dbReference type="InterPro" id="IPR014043">
    <property type="entry name" value="Acyl_transferase_dom"/>
</dbReference>
<dbReference type="PROSITE" id="PS50075">
    <property type="entry name" value="CARRIER"/>
    <property type="match status" value="1"/>
</dbReference>
<dbReference type="GO" id="GO:0044550">
    <property type="term" value="P:secondary metabolite biosynthetic process"/>
    <property type="evidence" value="ECO:0007669"/>
    <property type="project" value="TreeGrafter"/>
</dbReference>
<keyword evidence="3" id="KW-0808">Transferase</keyword>
<dbReference type="Gene3D" id="1.10.1200.10">
    <property type="entry name" value="ACP-like"/>
    <property type="match status" value="1"/>
</dbReference>
<evidence type="ECO:0000313" key="10">
    <source>
        <dbReference type="EMBL" id="PMD39541.1"/>
    </source>
</evidence>
<dbReference type="SUPFAM" id="SSF47336">
    <property type="entry name" value="ACP-like"/>
    <property type="match status" value="1"/>
</dbReference>
<dbReference type="Pfam" id="PF23114">
    <property type="entry name" value="NAD-bd_HRPKS_sdrA"/>
    <property type="match status" value="1"/>
</dbReference>